<feature type="compositionally biased region" description="Acidic residues" evidence="1">
    <location>
        <begin position="202"/>
        <end position="260"/>
    </location>
</feature>
<dbReference type="AlphaFoldDB" id="A0AAP2ZD03"/>
<name>A0AAP2ZD03_9EURY</name>
<accession>A0AAP2ZD03</accession>
<proteinExistence type="predicted"/>
<feature type="region of interest" description="Disordered" evidence="1">
    <location>
        <begin position="188"/>
        <end position="269"/>
    </location>
</feature>
<dbReference type="RefSeq" id="WP_342810547.1">
    <property type="nucleotide sequence ID" value="NZ_JAOPJZ010000034.1"/>
</dbReference>
<organism evidence="2 3">
    <name type="scientific">Natronosalvus hydrolyticus</name>
    <dbReference type="NCBI Taxonomy" id="2979988"/>
    <lineage>
        <taxon>Archaea</taxon>
        <taxon>Methanobacteriati</taxon>
        <taxon>Methanobacteriota</taxon>
        <taxon>Stenosarchaea group</taxon>
        <taxon>Halobacteria</taxon>
        <taxon>Halobacteriales</taxon>
        <taxon>Natrialbaceae</taxon>
        <taxon>Natronosalvus</taxon>
    </lineage>
</organism>
<dbReference type="Proteomes" id="UP001321047">
    <property type="component" value="Unassembled WGS sequence"/>
</dbReference>
<evidence type="ECO:0000256" key="1">
    <source>
        <dbReference type="SAM" id="MobiDB-lite"/>
    </source>
</evidence>
<feature type="region of interest" description="Disordered" evidence="1">
    <location>
        <begin position="318"/>
        <end position="353"/>
    </location>
</feature>
<evidence type="ECO:0000313" key="3">
    <source>
        <dbReference type="Proteomes" id="UP001321047"/>
    </source>
</evidence>
<protein>
    <submittedName>
        <fullName evidence="2">Uncharacterized protein</fullName>
    </submittedName>
</protein>
<comment type="caution">
    <text evidence="2">The sequence shown here is derived from an EMBL/GenBank/DDBJ whole genome shotgun (WGS) entry which is preliminary data.</text>
</comment>
<sequence length="389" mass="42390">MTTDTTDTDESEHTIRADTPTGIARCAELDSQSAPYTVHGVAIGEADTTYGQNGPKFWPAEELRIAVQSLVGVPLNKNHVDDDVDAVIGEVVDAAYQDGVGIVFEAEVDDEEIATKIYRGRLEVSIHAIHRTNGMTEDGAAIVEDVRFLDLSVVPRGGSPSNYVEAGSSPIEALASLTADDVAQLIHTDSDEPDYETTNMTEDTEETTEEVESDVDESELSEEATEDVEEEAEAAEADAESVDDVEDAELEGEEESAEENAELRERNEALEAEVEELRNELESVRLEYAGRLAEDTEFFEATELAEKYSFDELKAKFEEAEASHVPESPGQEESTPAPQTGGADESELSTPDDVEVGIAELESKIEQYDKMGWDAAKADAEERLADLQQ</sequence>
<evidence type="ECO:0000313" key="2">
    <source>
        <dbReference type="EMBL" id="MCU4754245.1"/>
    </source>
</evidence>
<keyword evidence="3" id="KW-1185">Reference proteome</keyword>
<gene>
    <name evidence="2" type="ORF">OB919_20055</name>
</gene>
<feature type="compositionally biased region" description="Acidic residues" evidence="1">
    <location>
        <begin position="344"/>
        <end position="353"/>
    </location>
</feature>
<reference evidence="2 3" key="1">
    <citation type="submission" date="2022-09" db="EMBL/GenBank/DDBJ databases">
        <title>Enrichment on poylsaccharides allowed isolation of novel metabolic and taxonomic groups of Haloarchaea.</title>
        <authorList>
            <person name="Sorokin D.Y."/>
            <person name="Elcheninov A.G."/>
            <person name="Khizhniak T.V."/>
            <person name="Kolganova T.V."/>
            <person name="Kublanov I.V."/>
        </authorList>
    </citation>
    <scope>NUCLEOTIDE SEQUENCE [LARGE SCALE GENOMIC DNA]</scope>
    <source>
        <strain evidence="2 3">AArc-curdl1</strain>
    </source>
</reference>
<dbReference type="EMBL" id="JAOPJZ010000034">
    <property type="protein sequence ID" value="MCU4754245.1"/>
    <property type="molecule type" value="Genomic_DNA"/>
</dbReference>